<dbReference type="Pfam" id="PF09173">
    <property type="entry name" value="eIF2_C"/>
    <property type="match status" value="1"/>
</dbReference>
<feature type="binding site" evidence="11">
    <location>
        <position position="61"/>
    </location>
    <ligand>
        <name>Zn(2+)</name>
        <dbReference type="ChEBI" id="CHEBI:29105"/>
    </ligand>
</feature>
<evidence type="ECO:0000256" key="5">
    <source>
        <dbReference type="ARBA" id="ARBA00022741"/>
    </source>
</evidence>
<feature type="binding site" evidence="11">
    <location>
        <position position="76"/>
    </location>
    <ligand>
        <name>Zn(2+)</name>
        <dbReference type="ChEBI" id="CHEBI:29105"/>
    </ligand>
</feature>
<dbReference type="GO" id="GO:0000049">
    <property type="term" value="F:tRNA binding"/>
    <property type="evidence" value="ECO:0007669"/>
    <property type="project" value="InterPro"/>
</dbReference>
<dbReference type="InterPro" id="IPR009000">
    <property type="entry name" value="Transl_B-barrel_sf"/>
</dbReference>
<dbReference type="Gene3D" id="3.40.50.300">
    <property type="entry name" value="P-loop containing nucleotide triphosphate hydrolases"/>
    <property type="match status" value="1"/>
</dbReference>
<dbReference type="GO" id="GO:0005525">
    <property type="term" value="F:GTP binding"/>
    <property type="evidence" value="ECO:0007669"/>
    <property type="project" value="UniProtKB-UniRule"/>
</dbReference>
<feature type="binding site" evidence="11">
    <location>
        <begin position="18"/>
        <end position="23"/>
    </location>
    <ligand>
        <name>GTP</name>
        <dbReference type="ChEBI" id="CHEBI:37565"/>
    </ligand>
</feature>
<dbReference type="InterPro" id="IPR000795">
    <property type="entry name" value="T_Tr_GTP-bd_dom"/>
</dbReference>
<dbReference type="Proteomes" id="UP000184671">
    <property type="component" value="Unassembled WGS sequence"/>
</dbReference>
<feature type="binding site" evidence="11">
    <location>
        <position position="43"/>
    </location>
    <ligand>
        <name>Mg(2+)</name>
        <dbReference type="ChEBI" id="CHEBI:18420"/>
        <label>2</label>
    </ligand>
</feature>
<keyword evidence="7 11" id="KW-0460">Magnesium</keyword>
<dbReference type="InterPro" id="IPR044127">
    <property type="entry name" value="eIF2g_dom_2"/>
</dbReference>
<dbReference type="InterPro" id="IPR044128">
    <property type="entry name" value="eIF2g_GTP-bd"/>
</dbReference>
<accession>A0A1M4MM43</accession>
<dbReference type="SUPFAM" id="SSF50447">
    <property type="entry name" value="Translation proteins"/>
    <property type="match status" value="1"/>
</dbReference>
<dbReference type="GO" id="GO:0005829">
    <property type="term" value="C:cytosol"/>
    <property type="evidence" value="ECO:0007669"/>
    <property type="project" value="TreeGrafter"/>
</dbReference>
<dbReference type="NCBIfam" id="NF003077">
    <property type="entry name" value="PRK04000.1"/>
    <property type="match status" value="1"/>
</dbReference>
<dbReference type="GO" id="GO:0001731">
    <property type="term" value="P:formation of translation preinitiation complex"/>
    <property type="evidence" value="ECO:0007669"/>
    <property type="project" value="TreeGrafter"/>
</dbReference>
<evidence type="ECO:0000256" key="10">
    <source>
        <dbReference type="ARBA" id="ARBA00048107"/>
    </source>
</evidence>
<dbReference type="FunFam" id="2.40.30.10:FF:000009">
    <property type="entry name" value="Eukaryotic translation initiation factor 2 subunit gamma"/>
    <property type="match status" value="1"/>
</dbReference>
<feature type="binding site" evidence="11">
    <location>
        <position position="58"/>
    </location>
    <ligand>
        <name>Zn(2+)</name>
        <dbReference type="ChEBI" id="CHEBI:29105"/>
    </ligand>
</feature>
<keyword evidence="9 11" id="KW-0342">GTP-binding</keyword>
<gene>
    <name evidence="13" type="primary">selB_1</name>
    <name evidence="11" type="synonym">eif2g</name>
    <name evidence="13" type="ORF">L21_1853</name>
</gene>
<dbReference type="FunFam" id="2.40.30.10:FF:000075">
    <property type="entry name" value="Translation initiation factor 2 subunit gamma"/>
    <property type="match status" value="1"/>
</dbReference>
<dbReference type="NCBIfam" id="TIGR03680">
    <property type="entry name" value="eif2g_arch"/>
    <property type="match status" value="1"/>
</dbReference>
<keyword evidence="3 11" id="KW-0396">Initiation factor</keyword>
<dbReference type="InterPro" id="IPR050543">
    <property type="entry name" value="eIF2G"/>
</dbReference>
<dbReference type="EC" id="3.6.5.3" evidence="11"/>
<dbReference type="SUPFAM" id="SSF50465">
    <property type="entry name" value="EF-Tu/eEF-1alpha/eIF2-gamma C-terminal domain"/>
    <property type="match status" value="1"/>
</dbReference>
<dbReference type="FunFam" id="3.40.50.300:FF:000065">
    <property type="entry name" value="Eukaryotic translation initiation factor 2 subunit gamma"/>
    <property type="match status" value="1"/>
</dbReference>
<dbReference type="GO" id="GO:0003924">
    <property type="term" value="F:GTPase activity"/>
    <property type="evidence" value="ECO:0007669"/>
    <property type="project" value="InterPro"/>
</dbReference>
<dbReference type="EMBL" id="FMID01000044">
    <property type="protein sequence ID" value="SCL75936.1"/>
    <property type="molecule type" value="Genomic_DNA"/>
</dbReference>
<evidence type="ECO:0000256" key="3">
    <source>
        <dbReference type="ARBA" id="ARBA00022540"/>
    </source>
</evidence>
<evidence type="ECO:0000313" key="13">
    <source>
        <dbReference type="EMBL" id="SCL75936.1"/>
    </source>
</evidence>
<dbReference type="OrthoDB" id="7798at2157"/>
<dbReference type="AlphaFoldDB" id="A0A1M4MM43"/>
<evidence type="ECO:0000256" key="7">
    <source>
        <dbReference type="ARBA" id="ARBA00022842"/>
    </source>
</evidence>
<dbReference type="PRINTS" id="PR00315">
    <property type="entry name" value="ELONGATNFCT"/>
</dbReference>
<evidence type="ECO:0000256" key="1">
    <source>
        <dbReference type="ARBA" id="ARBA00001946"/>
    </source>
</evidence>
<keyword evidence="8 11" id="KW-0648">Protein biosynthesis</keyword>
<keyword evidence="11" id="KW-0862">Zinc</keyword>
<dbReference type="CDD" id="cd03688">
    <property type="entry name" value="eIF2_gamma_II"/>
    <property type="match status" value="1"/>
</dbReference>
<comment type="function">
    <text evidence="11">eIF-2 functions in the early steps of protein synthesis by forming a ternary complex with GTP and initiator tRNA.</text>
</comment>
<dbReference type="PANTHER" id="PTHR42854">
    <property type="entry name" value="EUKARYOTIC TRANSLATION INITIATION FACTOR 2 SUBUNIT 3 FAMILY MEMBER"/>
    <property type="match status" value="1"/>
</dbReference>
<comment type="subunit">
    <text evidence="11">Heterotrimer composed of an alpha, a beta and a gamma chain.</text>
</comment>
<dbReference type="InterPro" id="IPR022424">
    <property type="entry name" value="TIF2_gsu"/>
</dbReference>
<sequence length="411" mass="44300">MRDAFIPGVNIGLVGHVDHGKTTLVSALTGAWTDRHSEEIKRGISIRLGYADTTFYRCENCEGADAYTSQPECPNCGGKAVPFRTVSFVDAPGHETLMATMLSGSALMDGAMLVIAANEVCPQPQTKEHLMALELIGIKRIVIVQNKIDVVTQSEALEHYKQIKRFIKGTIAENAPIIPVSAQKGVNIGVLIQTLNEAIPEPDRNPEIDPLLLIARSFDVNKPGCNWRDVKGGVIGGSLIRGVLREGDDIEIRPGRQVQIENRTKWEPIETKITSINAGKIGVTEAAPGGLLGVATKLDPALTKSDALAGQVAGLAGKLPPVWERLKFDVTLMDRVVGADSEQIIEPLKHKEPLMLSVGTAVTVGVIVNTKKNQMEVQLKRAVCAEVGARIAISRQVGGRWRLIGMGVLVE</sequence>
<feature type="binding site" evidence="11">
    <location>
        <begin position="146"/>
        <end position="149"/>
    </location>
    <ligand>
        <name>GTP</name>
        <dbReference type="ChEBI" id="CHEBI:37565"/>
    </ligand>
</feature>
<evidence type="ECO:0000313" key="14">
    <source>
        <dbReference type="Proteomes" id="UP000184671"/>
    </source>
</evidence>
<organism evidence="13 14">
    <name type="scientific">Methanoculleus chikugoensis</name>
    <dbReference type="NCBI Taxonomy" id="118126"/>
    <lineage>
        <taxon>Archaea</taxon>
        <taxon>Methanobacteriati</taxon>
        <taxon>Methanobacteriota</taxon>
        <taxon>Stenosarchaea group</taxon>
        <taxon>Methanomicrobia</taxon>
        <taxon>Methanomicrobiales</taxon>
        <taxon>Methanomicrobiaceae</taxon>
        <taxon>Methanoculleus</taxon>
    </lineage>
</organism>
<comment type="cofactor">
    <cofactor evidence="1 11">
        <name>Mg(2+)</name>
        <dbReference type="ChEBI" id="CHEBI:18420"/>
    </cofactor>
</comment>
<evidence type="ECO:0000256" key="9">
    <source>
        <dbReference type="ARBA" id="ARBA00023134"/>
    </source>
</evidence>
<dbReference type="Gene3D" id="2.40.30.10">
    <property type="entry name" value="Translation factors"/>
    <property type="match status" value="2"/>
</dbReference>
<evidence type="ECO:0000256" key="2">
    <source>
        <dbReference type="ARBA" id="ARBA00005388"/>
    </source>
</evidence>
<evidence type="ECO:0000256" key="6">
    <source>
        <dbReference type="ARBA" id="ARBA00022801"/>
    </source>
</evidence>
<dbReference type="CDD" id="cd01888">
    <property type="entry name" value="eIF2_gamma"/>
    <property type="match status" value="1"/>
</dbReference>
<dbReference type="Pfam" id="PF00009">
    <property type="entry name" value="GTP_EFTU"/>
    <property type="match status" value="1"/>
</dbReference>
<name>A0A1M4MM43_9EURY</name>
<feature type="binding site" evidence="11">
    <location>
        <position position="73"/>
    </location>
    <ligand>
        <name>Zn(2+)</name>
        <dbReference type="ChEBI" id="CHEBI:29105"/>
    </ligand>
</feature>
<dbReference type="InterPro" id="IPR015256">
    <property type="entry name" value="eIF2g_C"/>
</dbReference>
<keyword evidence="5 11" id="KW-0547">Nucleotide-binding</keyword>
<dbReference type="SUPFAM" id="SSF52540">
    <property type="entry name" value="P-loop containing nucleoside triphosphate hydrolases"/>
    <property type="match status" value="1"/>
</dbReference>
<dbReference type="CDD" id="cd15490">
    <property type="entry name" value="eIF2_gamma_III"/>
    <property type="match status" value="1"/>
</dbReference>
<proteinExistence type="inferred from homology"/>
<dbReference type="HAMAP" id="MF_00119">
    <property type="entry name" value="eIF_2_gamma"/>
    <property type="match status" value="1"/>
</dbReference>
<dbReference type="NCBIfam" id="TIGR00231">
    <property type="entry name" value="small_GTP"/>
    <property type="match status" value="1"/>
</dbReference>
<feature type="binding site" evidence="11">
    <location>
        <position position="22"/>
    </location>
    <ligand>
        <name>Mg(2+)</name>
        <dbReference type="ChEBI" id="CHEBI:18420"/>
        <label>1</label>
    </ligand>
</feature>
<keyword evidence="4 11" id="KW-0479">Metal-binding</keyword>
<dbReference type="GO" id="GO:0046872">
    <property type="term" value="F:metal ion binding"/>
    <property type="evidence" value="ECO:0007669"/>
    <property type="project" value="UniProtKB-KW"/>
</dbReference>
<dbReference type="RefSeq" id="WP_074370173.1">
    <property type="nucleotide sequence ID" value="NZ_FMID01000044.1"/>
</dbReference>
<keyword evidence="6 11" id="KW-0378">Hydrolase</keyword>
<comment type="catalytic activity">
    <reaction evidence="10 11">
        <text>GTP + H2O = GDP + phosphate + H(+)</text>
        <dbReference type="Rhea" id="RHEA:19669"/>
        <dbReference type="ChEBI" id="CHEBI:15377"/>
        <dbReference type="ChEBI" id="CHEBI:15378"/>
        <dbReference type="ChEBI" id="CHEBI:37565"/>
        <dbReference type="ChEBI" id="CHEBI:43474"/>
        <dbReference type="ChEBI" id="CHEBI:58189"/>
        <dbReference type="EC" id="3.6.5.3"/>
    </reaction>
</comment>
<reference evidence="13 14" key="1">
    <citation type="submission" date="2016-08" db="EMBL/GenBank/DDBJ databases">
        <authorList>
            <person name="Seilhamer J.J."/>
        </authorList>
    </citation>
    <scope>NUCLEOTIDE SEQUENCE [LARGE SCALE GENOMIC DNA]</scope>
    <source>
        <strain evidence="13">L21-II-0</strain>
    </source>
</reference>
<feature type="binding site" evidence="11">
    <location>
        <begin position="181"/>
        <end position="183"/>
    </location>
    <ligand>
        <name>GTP</name>
        <dbReference type="ChEBI" id="CHEBI:37565"/>
    </ligand>
</feature>
<protein>
    <recommendedName>
        <fullName evidence="11">Translation initiation factor 2 subunit gamma</fullName>
        <ecNumber evidence="11">3.6.5.3</ecNumber>
    </recommendedName>
    <alternativeName>
        <fullName evidence="11">aIF2-gamma</fullName>
    </alternativeName>
    <alternativeName>
        <fullName evidence="11">eIF-2-gamma</fullName>
    </alternativeName>
</protein>
<feature type="binding site" evidence="11">
    <location>
        <position position="18"/>
    </location>
    <ligand>
        <name>Mg(2+)</name>
        <dbReference type="ChEBI" id="CHEBI:18420"/>
        <label>2</label>
    </ligand>
</feature>
<dbReference type="STRING" id="118126.L21_1853"/>
<dbReference type="InterPro" id="IPR027417">
    <property type="entry name" value="P-loop_NTPase"/>
</dbReference>
<dbReference type="InterPro" id="IPR005225">
    <property type="entry name" value="Small_GTP-bd"/>
</dbReference>
<comment type="similarity">
    <text evidence="2 11">Belongs to the TRAFAC class translation factor GTPase superfamily. Classic translation factor GTPase family. EIF2G subfamily.</text>
</comment>
<evidence type="ECO:0000259" key="12">
    <source>
        <dbReference type="PROSITE" id="PS51722"/>
    </source>
</evidence>
<dbReference type="GO" id="GO:0003746">
    <property type="term" value="F:translation elongation factor activity"/>
    <property type="evidence" value="ECO:0007669"/>
    <property type="project" value="UniProtKB-UniRule"/>
</dbReference>
<dbReference type="GO" id="GO:0003743">
    <property type="term" value="F:translation initiation factor activity"/>
    <property type="evidence" value="ECO:0007669"/>
    <property type="project" value="UniProtKB-KW"/>
</dbReference>
<dbReference type="PANTHER" id="PTHR42854:SF3">
    <property type="entry name" value="EUKARYOTIC TRANSLATION INITIATION FACTOR 2 SUBUNIT 3-RELATED"/>
    <property type="match status" value="1"/>
</dbReference>
<evidence type="ECO:0000256" key="4">
    <source>
        <dbReference type="ARBA" id="ARBA00022723"/>
    </source>
</evidence>
<feature type="domain" description="Tr-type G" evidence="12">
    <location>
        <begin position="6"/>
        <end position="203"/>
    </location>
</feature>
<dbReference type="InterPro" id="IPR009001">
    <property type="entry name" value="Transl_elong_EF1A/Init_IF2_C"/>
</dbReference>
<evidence type="ECO:0000256" key="11">
    <source>
        <dbReference type="HAMAP-Rule" id="MF_00119"/>
    </source>
</evidence>
<feature type="binding site" evidence="11">
    <location>
        <position position="45"/>
    </location>
    <ligand>
        <name>Mg(2+)</name>
        <dbReference type="ChEBI" id="CHEBI:18420"/>
        <label>1</label>
    </ligand>
</feature>
<dbReference type="PROSITE" id="PS51722">
    <property type="entry name" value="G_TR_2"/>
    <property type="match status" value="1"/>
</dbReference>
<evidence type="ECO:0000256" key="8">
    <source>
        <dbReference type="ARBA" id="ARBA00022917"/>
    </source>
</evidence>